<evidence type="ECO:0000256" key="2">
    <source>
        <dbReference type="ARBA" id="ARBA00022473"/>
    </source>
</evidence>
<dbReference type="EMBL" id="JBGBPQ010000017">
    <property type="protein sequence ID" value="KAL1508053.1"/>
    <property type="molecule type" value="Genomic_DNA"/>
</dbReference>
<gene>
    <name evidence="6" type="ORF">AB1Y20_007649</name>
</gene>
<comment type="subcellular location">
    <subcellularLocation>
        <location evidence="1">Nucleus</location>
    </subcellularLocation>
</comment>
<evidence type="ECO:0000256" key="1">
    <source>
        <dbReference type="ARBA" id="ARBA00004123"/>
    </source>
</evidence>
<accession>A0AB34IYL0</accession>
<dbReference type="InterPro" id="IPR024861">
    <property type="entry name" value="Donson"/>
</dbReference>
<feature type="region of interest" description="Disordered" evidence="5">
    <location>
        <begin position="1"/>
        <end position="56"/>
    </location>
</feature>
<dbReference type="GO" id="GO:0005634">
    <property type="term" value="C:nucleus"/>
    <property type="evidence" value="ECO:0007669"/>
    <property type="project" value="UniProtKB-SubCell"/>
</dbReference>
<keyword evidence="7" id="KW-1185">Reference proteome</keyword>
<evidence type="ECO:0000256" key="4">
    <source>
        <dbReference type="ARBA" id="ARBA00025806"/>
    </source>
</evidence>
<feature type="region of interest" description="Disordered" evidence="5">
    <location>
        <begin position="69"/>
        <end position="101"/>
    </location>
</feature>
<keyword evidence="2" id="KW-0217">Developmental protein</keyword>
<dbReference type="PANTHER" id="PTHR12972">
    <property type="entry name" value="DOWNSTREAM NEIGHBOR OF SON"/>
    <property type="match status" value="1"/>
</dbReference>
<dbReference type="GO" id="GO:0033260">
    <property type="term" value="P:nuclear DNA replication"/>
    <property type="evidence" value="ECO:0007669"/>
    <property type="project" value="TreeGrafter"/>
</dbReference>
<comment type="similarity">
    <text evidence="4">Belongs to the DONSON family.</text>
</comment>
<keyword evidence="3" id="KW-0539">Nucleus</keyword>
<dbReference type="PANTHER" id="PTHR12972:SF0">
    <property type="entry name" value="PROTEIN DOWNSTREAM NEIGHBOR OF SON"/>
    <property type="match status" value="1"/>
</dbReference>
<feature type="region of interest" description="Disordered" evidence="5">
    <location>
        <begin position="414"/>
        <end position="460"/>
    </location>
</feature>
<name>A0AB34IYL0_PRYPA</name>
<reference evidence="6 7" key="1">
    <citation type="journal article" date="2024" name="Science">
        <title>Giant polyketide synthase enzymes in the biosynthesis of giant marine polyether toxins.</title>
        <authorList>
            <person name="Fallon T.R."/>
            <person name="Shende V.V."/>
            <person name="Wierzbicki I.H."/>
            <person name="Pendleton A.L."/>
            <person name="Watervoot N.F."/>
            <person name="Auber R.P."/>
            <person name="Gonzalez D.J."/>
            <person name="Wisecaver J.H."/>
            <person name="Moore B.S."/>
        </authorList>
    </citation>
    <scope>NUCLEOTIDE SEQUENCE [LARGE SCALE GENOMIC DNA]</scope>
    <source>
        <strain evidence="6 7">12B1</strain>
    </source>
</reference>
<evidence type="ECO:0000256" key="3">
    <source>
        <dbReference type="ARBA" id="ARBA00023242"/>
    </source>
</evidence>
<protein>
    <submittedName>
        <fullName evidence="6">Uncharacterized protein</fullName>
    </submittedName>
</protein>
<feature type="compositionally biased region" description="Basic and acidic residues" evidence="5">
    <location>
        <begin position="446"/>
        <end position="456"/>
    </location>
</feature>
<evidence type="ECO:0000313" key="6">
    <source>
        <dbReference type="EMBL" id="KAL1508053.1"/>
    </source>
</evidence>
<evidence type="ECO:0000256" key="5">
    <source>
        <dbReference type="SAM" id="MobiDB-lite"/>
    </source>
</evidence>
<dbReference type="Proteomes" id="UP001515480">
    <property type="component" value="Unassembled WGS sequence"/>
</dbReference>
<organism evidence="6 7">
    <name type="scientific">Prymnesium parvum</name>
    <name type="common">Toxic golden alga</name>
    <dbReference type="NCBI Taxonomy" id="97485"/>
    <lineage>
        <taxon>Eukaryota</taxon>
        <taxon>Haptista</taxon>
        <taxon>Haptophyta</taxon>
        <taxon>Prymnesiophyceae</taxon>
        <taxon>Prymnesiales</taxon>
        <taxon>Prymnesiaceae</taxon>
        <taxon>Prymnesium</taxon>
    </lineage>
</organism>
<proteinExistence type="inferred from homology"/>
<evidence type="ECO:0000313" key="7">
    <source>
        <dbReference type="Proteomes" id="UP001515480"/>
    </source>
</evidence>
<dbReference type="AlphaFoldDB" id="A0AB34IYL0"/>
<comment type="caution">
    <text evidence="6">The sequence shown here is derived from an EMBL/GenBank/DDBJ whole genome shotgun (WGS) entry which is preliminary data.</text>
</comment>
<sequence>MSAKRRKGATPSPRVMRPAPSPNMGKLLIGEMPPPKPKPTPSSDAPASRLPAISPGDDLLLEAMGLHQEGGAAARARRAPTVPSASDGRSAPPPPLGTAVRHLPKDMSLKRGCLVTSPHSLRWAAELSTSVQDGALRCAPGEADPSRAVRFQQSLTCWRHPSQRLPAAIAKDFAAAKHATSERAFVDTLRDAWDAALRGLYYALRAARLPYFYCRGNAFTIAWRNRVPLESSDGFGMLPPAGWQTEGSDWCCAVLCPSTGPLRAQLRAHDVPFEMPAAGGQAEEERGAFGLDGEVSSALYFCGHEALHSLYEFLINSSAHYQLSLTLLAPHPFPNGTPMVPKLVYRPNLHRGGSDAPAEESLRLESFEGGGAMLLPTMVRRLCTVLTEAQDGDFELVLSQDGRVSDGINIQAPLPQPPGGADVVRVRPSSPQPLASLDADSALPRDSSEPRGDRGDAPALGLEELPCTLNRIICSGGKLQVVRLGD</sequence>